<evidence type="ECO:0000313" key="21">
    <source>
        <dbReference type="Proteomes" id="UP000315252"/>
    </source>
</evidence>
<dbReference type="AlphaFoldDB" id="A0A545TGI7"/>
<proteinExistence type="inferred from homology"/>
<dbReference type="InterPro" id="IPR003805">
    <property type="entry name" value="CobS"/>
</dbReference>
<dbReference type="HAMAP" id="MF_00719">
    <property type="entry name" value="CobS"/>
    <property type="match status" value="1"/>
</dbReference>
<dbReference type="OrthoDB" id="9794626at2"/>
<evidence type="ECO:0000256" key="8">
    <source>
        <dbReference type="ARBA" id="ARBA00022573"/>
    </source>
</evidence>
<evidence type="ECO:0000256" key="18">
    <source>
        <dbReference type="ARBA" id="ARBA00049504"/>
    </source>
</evidence>
<feature type="transmembrane region" description="Helical" evidence="19">
    <location>
        <begin position="122"/>
        <end position="145"/>
    </location>
</feature>
<evidence type="ECO:0000256" key="12">
    <source>
        <dbReference type="ARBA" id="ARBA00022989"/>
    </source>
</evidence>
<evidence type="ECO:0000256" key="4">
    <source>
        <dbReference type="ARBA" id="ARBA00010561"/>
    </source>
</evidence>
<evidence type="ECO:0000256" key="7">
    <source>
        <dbReference type="ARBA" id="ARBA00022475"/>
    </source>
</evidence>
<sequence length="265" mass="27335">MSKDDREELPSRGHLWSDLKFCLVFMTRLPLRLDDRTRNRSLAEACAVLPLVGVVVGLWSAAVLWLTLAAGLPYLAAAATAVAASILLTGALHEDGLADVADGFGGGLEKARKLEIMRDSRIGSYGVIAIGLSLILRVTLIAEIVGRFESFWGITGALIAVHVIGRGLLPAVMAALPLARGDGLAAAAERPSGSRAGAASALSLLAAAFCLGLTPGIVAFVAGGIAVIIMAWLARRQIGGYTGDVLGASEQVAEIATLAAITAML</sequence>
<dbReference type="GO" id="GO:0008818">
    <property type="term" value="F:cobalamin 5'-phosphate synthase activity"/>
    <property type="evidence" value="ECO:0007669"/>
    <property type="project" value="UniProtKB-UniRule"/>
</dbReference>
<comment type="pathway">
    <text evidence="3 19">Cofactor biosynthesis; adenosylcobalamin biosynthesis; adenosylcobalamin from cob(II)yrinate a,c-diamide: step 7/7.</text>
</comment>
<keyword evidence="10 19" id="KW-0812">Transmembrane</keyword>
<evidence type="ECO:0000256" key="2">
    <source>
        <dbReference type="ARBA" id="ARBA00004651"/>
    </source>
</evidence>
<dbReference type="NCBIfam" id="TIGR00317">
    <property type="entry name" value="cobS"/>
    <property type="match status" value="1"/>
</dbReference>
<keyword evidence="12 19" id="KW-1133">Transmembrane helix</keyword>
<reference evidence="20 21" key="1">
    <citation type="submission" date="2019-06" db="EMBL/GenBank/DDBJ databases">
        <title>Whole genome sequence for Rhodospirillaceae sp. R148.</title>
        <authorList>
            <person name="Wang G."/>
        </authorList>
    </citation>
    <scope>NUCLEOTIDE SEQUENCE [LARGE SCALE GENOMIC DNA]</scope>
    <source>
        <strain evidence="20 21">R148</strain>
    </source>
</reference>
<comment type="caution">
    <text evidence="20">The sequence shown here is derived from an EMBL/GenBank/DDBJ whole genome shotgun (WGS) entry which is preliminary data.</text>
</comment>
<feature type="transmembrane region" description="Helical" evidence="19">
    <location>
        <begin position="200"/>
        <end position="233"/>
    </location>
</feature>
<evidence type="ECO:0000256" key="13">
    <source>
        <dbReference type="ARBA" id="ARBA00023136"/>
    </source>
</evidence>
<dbReference type="Proteomes" id="UP000315252">
    <property type="component" value="Unassembled WGS sequence"/>
</dbReference>
<dbReference type="PANTHER" id="PTHR34148">
    <property type="entry name" value="ADENOSYLCOBINAMIDE-GDP RIBAZOLETRANSFERASE"/>
    <property type="match status" value="1"/>
</dbReference>
<evidence type="ECO:0000256" key="9">
    <source>
        <dbReference type="ARBA" id="ARBA00022679"/>
    </source>
</evidence>
<accession>A0A545TGI7</accession>
<feature type="transmembrane region" description="Helical" evidence="19">
    <location>
        <begin position="72"/>
        <end position="92"/>
    </location>
</feature>
<evidence type="ECO:0000256" key="10">
    <source>
        <dbReference type="ARBA" id="ARBA00022692"/>
    </source>
</evidence>
<keyword evidence="9 19" id="KW-0808">Transferase</keyword>
<evidence type="ECO:0000256" key="14">
    <source>
        <dbReference type="ARBA" id="ARBA00025228"/>
    </source>
</evidence>
<gene>
    <name evidence="19 20" type="primary">cobS</name>
    <name evidence="20" type="ORF">FKG95_22105</name>
</gene>
<comment type="similarity">
    <text evidence="4 19">Belongs to the CobS family.</text>
</comment>
<protein>
    <recommendedName>
        <fullName evidence="6 19">Adenosylcobinamide-GDP ribazoletransferase</fullName>
        <ecNumber evidence="5 19">2.7.8.26</ecNumber>
    </recommendedName>
    <alternativeName>
        <fullName evidence="16 19">Cobalamin synthase</fullName>
    </alternativeName>
    <alternativeName>
        <fullName evidence="15 19">Cobalamin-5'-phosphate synthase</fullName>
    </alternativeName>
</protein>
<evidence type="ECO:0000256" key="16">
    <source>
        <dbReference type="ARBA" id="ARBA00032853"/>
    </source>
</evidence>
<organism evidence="20 21">
    <name type="scientific">Denitrobaculum tricleocarpae</name>
    <dbReference type="NCBI Taxonomy" id="2591009"/>
    <lineage>
        <taxon>Bacteria</taxon>
        <taxon>Pseudomonadati</taxon>
        <taxon>Pseudomonadota</taxon>
        <taxon>Alphaproteobacteria</taxon>
        <taxon>Rhodospirillales</taxon>
        <taxon>Rhodospirillaceae</taxon>
        <taxon>Denitrobaculum</taxon>
    </lineage>
</organism>
<evidence type="ECO:0000256" key="15">
    <source>
        <dbReference type="ARBA" id="ARBA00032605"/>
    </source>
</evidence>
<dbReference type="EMBL" id="VHSH01000008">
    <property type="protein sequence ID" value="TQV76325.1"/>
    <property type="molecule type" value="Genomic_DNA"/>
</dbReference>
<keyword evidence="8 19" id="KW-0169">Cobalamin biosynthesis</keyword>
<keyword evidence="13 19" id="KW-0472">Membrane</keyword>
<comment type="subcellular location">
    <subcellularLocation>
        <location evidence="2 19">Cell membrane</location>
        <topology evidence="2 19">Multi-pass membrane protein</topology>
    </subcellularLocation>
</comment>
<dbReference type="GO" id="GO:0005886">
    <property type="term" value="C:plasma membrane"/>
    <property type="evidence" value="ECO:0007669"/>
    <property type="project" value="UniProtKB-SubCell"/>
</dbReference>
<comment type="function">
    <text evidence="14 19">Joins adenosylcobinamide-GDP and alpha-ribazole to generate adenosylcobalamin (Ado-cobalamin). Also synthesizes adenosylcobalamin 5'-phosphate from adenosylcobinamide-GDP and alpha-ribazole 5'-phosphate.</text>
</comment>
<dbReference type="RefSeq" id="WP_142898588.1">
    <property type="nucleotide sequence ID" value="NZ_ML660059.1"/>
</dbReference>
<evidence type="ECO:0000256" key="17">
    <source>
        <dbReference type="ARBA" id="ARBA00048623"/>
    </source>
</evidence>
<name>A0A545TGI7_9PROT</name>
<comment type="catalytic activity">
    <reaction evidence="18 19">
        <text>alpha-ribazole 5'-phosphate + adenosylcob(III)inamide-GDP = adenosylcob(III)alamin 5'-phosphate + GMP + H(+)</text>
        <dbReference type="Rhea" id="RHEA:23560"/>
        <dbReference type="ChEBI" id="CHEBI:15378"/>
        <dbReference type="ChEBI" id="CHEBI:57918"/>
        <dbReference type="ChEBI" id="CHEBI:58115"/>
        <dbReference type="ChEBI" id="CHEBI:60487"/>
        <dbReference type="ChEBI" id="CHEBI:60493"/>
        <dbReference type="EC" id="2.7.8.26"/>
    </reaction>
</comment>
<dbReference type="GO" id="GO:0009236">
    <property type="term" value="P:cobalamin biosynthetic process"/>
    <property type="evidence" value="ECO:0007669"/>
    <property type="project" value="UniProtKB-UniRule"/>
</dbReference>
<keyword evidence="21" id="KW-1185">Reference proteome</keyword>
<evidence type="ECO:0000256" key="1">
    <source>
        <dbReference type="ARBA" id="ARBA00001946"/>
    </source>
</evidence>
<evidence type="ECO:0000256" key="6">
    <source>
        <dbReference type="ARBA" id="ARBA00015850"/>
    </source>
</evidence>
<evidence type="ECO:0000256" key="19">
    <source>
        <dbReference type="HAMAP-Rule" id="MF_00719"/>
    </source>
</evidence>
<evidence type="ECO:0000256" key="11">
    <source>
        <dbReference type="ARBA" id="ARBA00022842"/>
    </source>
</evidence>
<keyword evidence="7 19" id="KW-1003">Cell membrane</keyword>
<feature type="transmembrane region" description="Helical" evidence="19">
    <location>
        <begin position="151"/>
        <end position="179"/>
    </location>
</feature>
<keyword evidence="11 19" id="KW-0460">Magnesium</keyword>
<evidence type="ECO:0000256" key="5">
    <source>
        <dbReference type="ARBA" id="ARBA00013200"/>
    </source>
</evidence>
<dbReference type="PANTHER" id="PTHR34148:SF1">
    <property type="entry name" value="ADENOSYLCOBINAMIDE-GDP RIBAZOLETRANSFERASE"/>
    <property type="match status" value="1"/>
</dbReference>
<feature type="transmembrane region" description="Helical" evidence="19">
    <location>
        <begin position="42"/>
        <end position="66"/>
    </location>
</feature>
<evidence type="ECO:0000313" key="20">
    <source>
        <dbReference type="EMBL" id="TQV76325.1"/>
    </source>
</evidence>
<comment type="cofactor">
    <cofactor evidence="1 19">
        <name>Mg(2+)</name>
        <dbReference type="ChEBI" id="CHEBI:18420"/>
    </cofactor>
</comment>
<dbReference type="GO" id="GO:0051073">
    <property type="term" value="F:adenosylcobinamide-GDP ribazoletransferase activity"/>
    <property type="evidence" value="ECO:0007669"/>
    <property type="project" value="UniProtKB-UniRule"/>
</dbReference>
<dbReference type="Pfam" id="PF02654">
    <property type="entry name" value="CobS"/>
    <property type="match status" value="1"/>
</dbReference>
<dbReference type="EC" id="2.7.8.26" evidence="5 19"/>
<evidence type="ECO:0000256" key="3">
    <source>
        <dbReference type="ARBA" id="ARBA00004663"/>
    </source>
</evidence>
<comment type="catalytic activity">
    <reaction evidence="17 19">
        <text>alpha-ribazole + adenosylcob(III)inamide-GDP = adenosylcob(III)alamin + GMP + H(+)</text>
        <dbReference type="Rhea" id="RHEA:16049"/>
        <dbReference type="ChEBI" id="CHEBI:10329"/>
        <dbReference type="ChEBI" id="CHEBI:15378"/>
        <dbReference type="ChEBI" id="CHEBI:18408"/>
        <dbReference type="ChEBI" id="CHEBI:58115"/>
        <dbReference type="ChEBI" id="CHEBI:60487"/>
        <dbReference type="EC" id="2.7.8.26"/>
    </reaction>
</comment>
<dbReference type="UniPathway" id="UPA00148">
    <property type="reaction ID" value="UER00238"/>
</dbReference>